<dbReference type="OMA" id="CCTPLRI"/>
<accession>A0A8S1P1R2</accession>
<name>A0A8S1P1R2_PARPR</name>
<dbReference type="AlphaFoldDB" id="A0A8S1P1R2"/>
<evidence type="ECO:0000313" key="2">
    <source>
        <dbReference type="Proteomes" id="UP000688137"/>
    </source>
</evidence>
<reference evidence="1" key="1">
    <citation type="submission" date="2021-01" db="EMBL/GenBank/DDBJ databases">
        <authorList>
            <consortium name="Genoscope - CEA"/>
            <person name="William W."/>
        </authorList>
    </citation>
    <scope>NUCLEOTIDE SEQUENCE</scope>
</reference>
<dbReference type="Proteomes" id="UP000688137">
    <property type="component" value="Unassembled WGS sequence"/>
</dbReference>
<dbReference type="EMBL" id="CAJJDM010000105">
    <property type="protein sequence ID" value="CAD8096883.1"/>
    <property type="molecule type" value="Genomic_DNA"/>
</dbReference>
<keyword evidence="2" id="KW-1185">Reference proteome</keyword>
<protein>
    <submittedName>
        <fullName evidence="1">Uncharacterized protein</fullName>
    </submittedName>
</protein>
<proteinExistence type="predicted"/>
<comment type="caution">
    <text evidence="1">The sequence shown here is derived from an EMBL/GenBank/DDBJ whole genome shotgun (WGS) entry which is preliminary data.</text>
</comment>
<evidence type="ECO:0000313" key="1">
    <source>
        <dbReference type="EMBL" id="CAD8096883.1"/>
    </source>
</evidence>
<organism evidence="1 2">
    <name type="scientific">Paramecium primaurelia</name>
    <dbReference type="NCBI Taxonomy" id="5886"/>
    <lineage>
        <taxon>Eukaryota</taxon>
        <taxon>Sar</taxon>
        <taxon>Alveolata</taxon>
        <taxon>Ciliophora</taxon>
        <taxon>Intramacronucleata</taxon>
        <taxon>Oligohymenophorea</taxon>
        <taxon>Peniculida</taxon>
        <taxon>Parameciidae</taxon>
        <taxon>Paramecium</taxon>
    </lineage>
</organism>
<sequence>MITSRSQKRLLNFSPLPIAKSETFLKDISRLDEQISFFNSYLEKQKTQKMKRKGPFQCCTPLRIQATKLNLSFNKTTPYKTQRSRKIIGNEKHHLINGTISKQNEEKLRNTKNSISRWEEHLDQNESYFLYHF</sequence>
<gene>
    <name evidence="1" type="ORF">PPRIM_AZ9-3.1.T1020150</name>
</gene>